<proteinExistence type="predicted"/>
<reference evidence="2" key="1">
    <citation type="journal article" date="2020" name="Nat. Commun.">
        <title>Large-scale genome sequencing of mycorrhizal fungi provides insights into the early evolution of symbiotic traits.</title>
        <authorList>
            <person name="Miyauchi S."/>
            <person name="Kiss E."/>
            <person name="Kuo A."/>
            <person name="Drula E."/>
            <person name="Kohler A."/>
            <person name="Sanchez-Garcia M."/>
            <person name="Morin E."/>
            <person name="Andreopoulos B."/>
            <person name="Barry K.W."/>
            <person name="Bonito G."/>
            <person name="Buee M."/>
            <person name="Carver A."/>
            <person name="Chen C."/>
            <person name="Cichocki N."/>
            <person name="Clum A."/>
            <person name="Culley D."/>
            <person name="Crous P.W."/>
            <person name="Fauchery L."/>
            <person name="Girlanda M."/>
            <person name="Hayes R.D."/>
            <person name="Keri Z."/>
            <person name="LaButti K."/>
            <person name="Lipzen A."/>
            <person name="Lombard V."/>
            <person name="Magnuson J."/>
            <person name="Maillard F."/>
            <person name="Murat C."/>
            <person name="Nolan M."/>
            <person name="Ohm R.A."/>
            <person name="Pangilinan J."/>
            <person name="Pereira M.F."/>
            <person name="Perotto S."/>
            <person name="Peter M."/>
            <person name="Pfister S."/>
            <person name="Riley R."/>
            <person name="Sitrit Y."/>
            <person name="Stielow J.B."/>
            <person name="Szollosi G."/>
            <person name="Zifcakova L."/>
            <person name="Stursova M."/>
            <person name="Spatafora J.W."/>
            <person name="Tedersoo L."/>
            <person name="Vaario L.M."/>
            <person name="Yamada A."/>
            <person name="Yan M."/>
            <person name="Wang P."/>
            <person name="Xu J."/>
            <person name="Bruns T."/>
            <person name="Baldrian P."/>
            <person name="Vilgalys R."/>
            <person name="Dunand C."/>
            <person name="Henrissat B."/>
            <person name="Grigoriev I.V."/>
            <person name="Hibbett D."/>
            <person name="Nagy L.G."/>
            <person name="Martin F.M."/>
        </authorList>
    </citation>
    <scope>NUCLEOTIDE SEQUENCE</scope>
    <source>
        <strain evidence="2">UH-Tt-Lm1</strain>
    </source>
</reference>
<name>A0A9P6HSE7_9AGAM</name>
<dbReference type="OrthoDB" id="3200438at2759"/>
<comment type="caution">
    <text evidence="2">The sequence shown here is derived from an EMBL/GenBank/DDBJ whole genome shotgun (WGS) entry which is preliminary data.</text>
</comment>
<sequence>MKVDHPHIFVSPKLSARSFAMPSRPMKRSRSKSGEGQADRPLKRVSLVPVNKSDIFLPRPIFHTVLPLVDFSQQKPPIVAADGYSMTPLWGPGLQSDSTTTPPKSPPSQENQADDGDRMDCDTATGQPVSPGVTPLSTNRLPHGPSGPSDTEAVQPRIPKPLMTCPSLEMSETLSPAPQDSAPQIVPSVQPKRPRFTMGPRSDCEKCRMGVKGHWGHFT</sequence>
<dbReference type="EMBL" id="WIUZ02000001">
    <property type="protein sequence ID" value="KAF9793313.1"/>
    <property type="molecule type" value="Genomic_DNA"/>
</dbReference>
<keyword evidence="3" id="KW-1185">Reference proteome</keyword>
<protein>
    <submittedName>
        <fullName evidence="2">Uncharacterized protein</fullName>
    </submittedName>
</protein>
<evidence type="ECO:0000313" key="3">
    <source>
        <dbReference type="Proteomes" id="UP000736335"/>
    </source>
</evidence>
<reference evidence="2" key="2">
    <citation type="submission" date="2020-11" db="EMBL/GenBank/DDBJ databases">
        <authorList>
            <consortium name="DOE Joint Genome Institute"/>
            <person name="Kuo A."/>
            <person name="Miyauchi S."/>
            <person name="Kiss E."/>
            <person name="Drula E."/>
            <person name="Kohler A."/>
            <person name="Sanchez-Garcia M."/>
            <person name="Andreopoulos B."/>
            <person name="Barry K.W."/>
            <person name="Bonito G."/>
            <person name="Buee M."/>
            <person name="Carver A."/>
            <person name="Chen C."/>
            <person name="Cichocki N."/>
            <person name="Clum A."/>
            <person name="Culley D."/>
            <person name="Crous P.W."/>
            <person name="Fauchery L."/>
            <person name="Girlanda M."/>
            <person name="Hayes R."/>
            <person name="Keri Z."/>
            <person name="Labutti K."/>
            <person name="Lipzen A."/>
            <person name="Lombard V."/>
            <person name="Magnuson J."/>
            <person name="Maillard F."/>
            <person name="Morin E."/>
            <person name="Murat C."/>
            <person name="Nolan M."/>
            <person name="Ohm R."/>
            <person name="Pangilinan J."/>
            <person name="Pereira M."/>
            <person name="Perotto S."/>
            <person name="Peter M."/>
            <person name="Riley R."/>
            <person name="Sitrit Y."/>
            <person name="Stielow B."/>
            <person name="Szollosi G."/>
            <person name="Zifcakova L."/>
            <person name="Stursova M."/>
            <person name="Spatafora J.W."/>
            <person name="Tedersoo L."/>
            <person name="Vaario L.-M."/>
            <person name="Yamada A."/>
            <person name="Yan M."/>
            <person name="Wang P."/>
            <person name="Xu J."/>
            <person name="Bruns T."/>
            <person name="Baldrian P."/>
            <person name="Vilgalys R."/>
            <person name="Henrissat B."/>
            <person name="Grigoriev I.V."/>
            <person name="Hibbett D."/>
            <person name="Nagy L.G."/>
            <person name="Martin F.M."/>
        </authorList>
    </citation>
    <scope>NUCLEOTIDE SEQUENCE</scope>
    <source>
        <strain evidence="2">UH-Tt-Lm1</strain>
    </source>
</reference>
<evidence type="ECO:0000256" key="1">
    <source>
        <dbReference type="SAM" id="MobiDB-lite"/>
    </source>
</evidence>
<evidence type="ECO:0000313" key="2">
    <source>
        <dbReference type="EMBL" id="KAF9793313.1"/>
    </source>
</evidence>
<dbReference type="Proteomes" id="UP000736335">
    <property type="component" value="Unassembled WGS sequence"/>
</dbReference>
<feature type="region of interest" description="Disordered" evidence="1">
    <location>
        <begin position="170"/>
        <end position="208"/>
    </location>
</feature>
<gene>
    <name evidence="2" type="ORF">BJ322DRAFT_1033954</name>
</gene>
<feature type="region of interest" description="Disordered" evidence="1">
    <location>
        <begin position="19"/>
        <end position="40"/>
    </location>
</feature>
<feature type="region of interest" description="Disordered" evidence="1">
    <location>
        <begin position="89"/>
        <end position="157"/>
    </location>
</feature>
<accession>A0A9P6HSE7</accession>
<feature type="compositionally biased region" description="Polar residues" evidence="1">
    <location>
        <begin position="170"/>
        <end position="182"/>
    </location>
</feature>
<organism evidence="2 3">
    <name type="scientific">Thelephora terrestris</name>
    <dbReference type="NCBI Taxonomy" id="56493"/>
    <lineage>
        <taxon>Eukaryota</taxon>
        <taxon>Fungi</taxon>
        <taxon>Dikarya</taxon>
        <taxon>Basidiomycota</taxon>
        <taxon>Agaricomycotina</taxon>
        <taxon>Agaricomycetes</taxon>
        <taxon>Thelephorales</taxon>
        <taxon>Thelephoraceae</taxon>
        <taxon>Thelephora</taxon>
    </lineage>
</organism>
<dbReference type="AlphaFoldDB" id="A0A9P6HSE7"/>